<dbReference type="Pfam" id="PF12728">
    <property type="entry name" value="HTH_17"/>
    <property type="match status" value="1"/>
</dbReference>
<protein>
    <submittedName>
        <fullName evidence="2">Helix-turn-helix domain-containing protein</fullName>
    </submittedName>
</protein>
<comment type="caution">
    <text evidence="2">The sequence shown here is derived from an EMBL/GenBank/DDBJ whole genome shotgun (WGS) entry which is preliminary data.</text>
</comment>
<evidence type="ECO:0000313" key="2">
    <source>
        <dbReference type="EMBL" id="NVN10656.1"/>
    </source>
</evidence>
<reference evidence="2 3" key="1">
    <citation type="submission" date="2020-06" db="EMBL/GenBank/DDBJ databases">
        <title>Description of novel acetic acid bacteria.</title>
        <authorList>
            <person name="Sombolestani A."/>
        </authorList>
    </citation>
    <scope>NUCLEOTIDE SEQUENCE [LARGE SCALE GENOMIC DNA]</scope>
    <source>
        <strain evidence="2 3">LMG 31431</strain>
    </source>
</reference>
<dbReference type="EMBL" id="JABXXP010000060">
    <property type="protein sequence ID" value="NVN10656.1"/>
    <property type="molecule type" value="Genomic_DNA"/>
</dbReference>
<feature type="domain" description="Helix-turn-helix" evidence="1">
    <location>
        <begin position="14"/>
        <end position="60"/>
    </location>
</feature>
<dbReference type="AlphaFoldDB" id="A0A7Y7IUM7"/>
<evidence type="ECO:0000259" key="1">
    <source>
        <dbReference type="Pfam" id="PF12728"/>
    </source>
</evidence>
<dbReference type="RefSeq" id="WP_176639421.1">
    <property type="nucleotide sequence ID" value="NZ_JABXXP010000060.1"/>
</dbReference>
<sequence>MPAAEFKAFPKYATISDVCDNCRLSRSTVNRLIKSGEISAVKVGRATRIVTESVERYFANLPRTGIETGVVNG</sequence>
<evidence type="ECO:0000313" key="3">
    <source>
        <dbReference type="Proteomes" id="UP000534870"/>
    </source>
</evidence>
<dbReference type="NCBIfam" id="TIGR01764">
    <property type="entry name" value="excise"/>
    <property type="match status" value="1"/>
</dbReference>
<dbReference type="InterPro" id="IPR041657">
    <property type="entry name" value="HTH_17"/>
</dbReference>
<accession>A0A7Y7IUM7</accession>
<organism evidence="2 3">
    <name type="scientific">Nguyenibacter vanlangensis</name>
    <dbReference type="NCBI Taxonomy" id="1216886"/>
    <lineage>
        <taxon>Bacteria</taxon>
        <taxon>Pseudomonadati</taxon>
        <taxon>Pseudomonadota</taxon>
        <taxon>Alphaproteobacteria</taxon>
        <taxon>Acetobacterales</taxon>
        <taxon>Acetobacteraceae</taxon>
        <taxon>Nguyenibacter</taxon>
    </lineage>
</organism>
<dbReference type="GO" id="GO:0003677">
    <property type="term" value="F:DNA binding"/>
    <property type="evidence" value="ECO:0007669"/>
    <property type="project" value="InterPro"/>
</dbReference>
<dbReference type="InterPro" id="IPR010093">
    <property type="entry name" value="SinI_DNA-bd"/>
</dbReference>
<name>A0A7Y7IUM7_9PROT</name>
<gene>
    <name evidence="2" type="ORF">HUK84_05760</name>
</gene>
<proteinExistence type="predicted"/>
<dbReference type="Proteomes" id="UP000534870">
    <property type="component" value="Unassembled WGS sequence"/>
</dbReference>